<reference evidence="4 5" key="1">
    <citation type="submission" date="2018-07" db="EMBL/GenBank/DDBJ databases">
        <title>Genomic Encyclopedia of Type Strains, Phase IV (KMG-IV): sequencing the most valuable type-strain genomes for metagenomic binning, comparative biology and taxonomic classification.</title>
        <authorList>
            <person name="Goeker M."/>
        </authorList>
    </citation>
    <scope>NUCLEOTIDE SEQUENCE [LARGE SCALE GENOMIC DNA]</scope>
    <source>
        <strain evidence="4 5">DSM 25281</strain>
    </source>
</reference>
<dbReference type="PROSITE" id="PS00194">
    <property type="entry name" value="THIOREDOXIN_1"/>
    <property type="match status" value="1"/>
</dbReference>
<dbReference type="Pfam" id="PF00578">
    <property type="entry name" value="AhpC-TSA"/>
    <property type="match status" value="1"/>
</dbReference>
<comment type="caution">
    <text evidence="4">The sequence shown here is derived from an EMBL/GenBank/DDBJ whole genome shotgun (WGS) entry which is preliminary data.</text>
</comment>
<dbReference type="InterPro" id="IPR050553">
    <property type="entry name" value="Thioredoxin_ResA/DsbE_sf"/>
</dbReference>
<dbReference type="GO" id="GO:0016209">
    <property type="term" value="F:antioxidant activity"/>
    <property type="evidence" value="ECO:0007669"/>
    <property type="project" value="InterPro"/>
</dbReference>
<feature type="domain" description="Thioredoxin" evidence="3">
    <location>
        <begin position="51"/>
        <end position="183"/>
    </location>
</feature>
<dbReference type="SUPFAM" id="SSF52833">
    <property type="entry name" value="Thioredoxin-like"/>
    <property type="match status" value="1"/>
</dbReference>
<sequence>MFKKIAFIVLLGGLCTAFIVKAAERPALSTQPQTQGEELIQTETTDTLPGLKIGEHAPNFSLTTTEGKNVSLQDYKGKKVLLNFWATWCPPCKMEIPELEKFSKTLNDHVVLLTINIDPMSNVKGFAKKYGATFPILLDKKDEVNQAYQLLTIPTTYLIDEKGTIINKHIGAMTFEDFQKFTK</sequence>
<keyword evidence="1" id="KW-1015">Disulfide bond</keyword>
<organism evidence="4 5">
    <name type="scientific">Falsibacillus pallidus</name>
    <dbReference type="NCBI Taxonomy" id="493781"/>
    <lineage>
        <taxon>Bacteria</taxon>
        <taxon>Bacillati</taxon>
        <taxon>Bacillota</taxon>
        <taxon>Bacilli</taxon>
        <taxon>Bacillales</taxon>
        <taxon>Bacillaceae</taxon>
        <taxon>Falsibacillus</taxon>
    </lineage>
</organism>
<gene>
    <name evidence="4" type="ORF">DFR59_102473</name>
</gene>
<protein>
    <submittedName>
        <fullName evidence="4">Peroxiredoxin</fullName>
    </submittedName>
</protein>
<proteinExistence type="predicted"/>
<dbReference type="InterPro" id="IPR017937">
    <property type="entry name" value="Thioredoxin_CS"/>
</dbReference>
<dbReference type="InterPro" id="IPR036249">
    <property type="entry name" value="Thioredoxin-like_sf"/>
</dbReference>
<feature type="chain" id="PRO_5016588517" evidence="2">
    <location>
        <begin position="23"/>
        <end position="183"/>
    </location>
</feature>
<name>A0A370GQ36_9BACI</name>
<evidence type="ECO:0000313" key="4">
    <source>
        <dbReference type="EMBL" id="RDI45838.1"/>
    </source>
</evidence>
<evidence type="ECO:0000256" key="1">
    <source>
        <dbReference type="ARBA" id="ARBA00023157"/>
    </source>
</evidence>
<dbReference type="InterPro" id="IPR013766">
    <property type="entry name" value="Thioredoxin_domain"/>
</dbReference>
<feature type="signal peptide" evidence="2">
    <location>
        <begin position="1"/>
        <end position="22"/>
    </location>
</feature>
<accession>A0A370GQ36</accession>
<dbReference type="PANTHER" id="PTHR42852:SF1">
    <property type="entry name" value="THIOREDOXIN-LIKE PROTEIN YNEN"/>
    <property type="match status" value="1"/>
</dbReference>
<dbReference type="PROSITE" id="PS51352">
    <property type="entry name" value="THIOREDOXIN_2"/>
    <property type="match status" value="1"/>
</dbReference>
<keyword evidence="5" id="KW-1185">Reference proteome</keyword>
<dbReference type="InterPro" id="IPR000866">
    <property type="entry name" value="AhpC/TSA"/>
</dbReference>
<dbReference type="GO" id="GO:0016491">
    <property type="term" value="F:oxidoreductase activity"/>
    <property type="evidence" value="ECO:0007669"/>
    <property type="project" value="InterPro"/>
</dbReference>
<dbReference type="OrthoDB" id="25753at2"/>
<evidence type="ECO:0000256" key="2">
    <source>
        <dbReference type="SAM" id="SignalP"/>
    </source>
</evidence>
<dbReference type="Proteomes" id="UP000255326">
    <property type="component" value="Unassembled WGS sequence"/>
</dbReference>
<dbReference type="PANTHER" id="PTHR42852">
    <property type="entry name" value="THIOL:DISULFIDE INTERCHANGE PROTEIN DSBE"/>
    <property type="match status" value="1"/>
</dbReference>
<dbReference type="RefSeq" id="WP_114744649.1">
    <property type="nucleotide sequence ID" value="NZ_QQAY01000002.1"/>
</dbReference>
<keyword evidence="2" id="KW-0732">Signal</keyword>
<dbReference type="EMBL" id="QQAY01000002">
    <property type="protein sequence ID" value="RDI45838.1"/>
    <property type="molecule type" value="Genomic_DNA"/>
</dbReference>
<dbReference type="CDD" id="cd02966">
    <property type="entry name" value="TlpA_like_family"/>
    <property type="match status" value="1"/>
</dbReference>
<evidence type="ECO:0000259" key="3">
    <source>
        <dbReference type="PROSITE" id="PS51352"/>
    </source>
</evidence>
<dbReference type="Gene3D" id="3.40.30.10">
    <property type="entry name" value="Glutaredoxin"/>
    <property type="match status" value="1"/>
</dbReference>
<dbReference type="AlphaFoldDB" id="A0A370GQ36"/>
<evidence type="ECO:0000313" key="5">
    <source>
        <dbReference type="Proteomes" id="UP000255326"/>
    </source>
</evidence>